<dbReference type="InterPro" id="IPR019826">
    <property type="entry name" value="Carboxylesterase_B_AS"/>
</dbReference>
<keyword evidence="2 4" id="KW-0378">Hydrolase</keyword>
<dbReference type="EMBL" id="PTIY01000008">
    <property type="protein sequence ID" value="PPK70809.1"/>
    <property type="molecule type" value="Genomic_DNA"/>
</dbReference>
<protein>
    <recommendedName>
        <fullName evidence="4">Carboxylic ester hydrolase</fullName>
        <ecNumber evidence="4">3.1.1.-</ecNumber>
    </recommendedName>
</protein>
<dbReference type="PANTHER" id="PTHR45570:SF2">
    <property type="entry name" value="ACETYLCHOLINESTERASE 1-LIKE"/>
    <property type="match status" value="1"/>
</dbReference>
<dbReference type="PROSITE" id="PS00122">
    <property type="entry name" value="CARBOXYLESTERASE_B_1"/>
    <property type="match status" value="1"/>
</dbReference>
<dbReference type="EC" id="3.1.1.-" evidence="4"/>
<evidence type="ECO:0000313" key="7">
    <source>
        <dbReference type="Proteomes" id="UP000238071"/>
    </source>
</evidence>
<gene>
    <name evidence="6" type="ORF">B0F88_108164</name>
</gene>
<proteinExistence type="inferred from homology"/>
<feature type="active site" description="Charge relay system" evidence="3">
    <location>
        <position position="370"/>
    </location>
</feature>
<feature type="signal peptide" evidence="4">
    <location>
        <begin position="1"/>
        <end position="28"/>
    </location>
</feature>
<feature type="active site" description="Acyl-ester intermediate" evidence="3">
    <location>
        <position position="245"/>
    </location>
</feature>
<evidence type="ECO:0000256" key="3">
    <source>
        <dbReference type="PIRSR" id="PIRSR600997-1"/>
    </source>
</evidence>
<feature type="domain" description="Carboxylesterase type B" evidence="5">
    <location>
        <begin position="38"/>
        <end position="554"/>
    </location>
</feature>
<evidence type="ECO:0000259" key="5">
    <source>
        <dbReference type="Pfam" id="PF00135"/>
    </source>
</evidence>
<dbReference type="RefSeq" id="WP_104424070.1">
    <property type="nucleotide sequence ID" value="NZ_PTIY01000008.1"/>
</dbReference>
<reference evidence="6 7" key="1">
    <citation type="submission" date="2018-02" db="EMBL/GenBank/DDBJ databases">
        <title>Subsurface microbial communities from deep shales in Ohio and West Virginia, USA.</title>
        <authorList>
            <person name="Wrighton K."/>
        </authorList>
    </citation>
    <scope>NUCLEOTIDE SEQUENCE [LARGE SCALE GENOMIC DNA]</scope>
    <source>
        <strain evidence="6 7">OWC-G53F</strain>
    </source>
</reference>
<dbReference type="Gene3D" id="3.40.50.1820">
    <property type="entry name" value="alpha/beta hydrolase"/>
    <property type="match status" value="1"/>
</dbReference>
<organism evidence="6 7">
    <name type="scientific">Methylobacter tundripaludum</name>
    <dbReference type="NCBI Taxonomy" id="173365"/>
    <lineage>
        <taxon>Bacteria</taxon>
        <taxon>Pseudomonadati</taxon>
        <taxon>Pseudomonadota</taxon>
        <taxon>Gammaproteobacteria</taxon>
        <taxon>Methylococcales</taxon>
        <taxon>Methylococcaceae</taxon>
        <taxon>Methylobacter</taxon>
    </lineage>
</organism>
<dbReference type="Proteomes" id="UP000238071">
    <property type="component" value="Unassembled WGS sequence"/>
</dbReference>
<feature type="chain" id="PRO_5015368014" description="Carboxylic ester hydrolase" evidence="4">
    <location>
        <begin position="29"/>
        <end position="568"/>
    </location>
</feature>
<dbReference type="AlphaFoldDB" id="A0A2S6GZZ6"/>
<evidence type="ECO:0000256" key="1">
    <source>
        <dbReference type="ARBA" id="ARBA00005964"/>
    </source>
</evidence>
<name>A0A2S6GZZ6_9GAMM</name>
<keyword evidence="7" id="KW-1185">Reference proteome</keyword>
<dbReference type="InterPro" id="IPR029058">
    <property type="entry name" value="AB_hydrolase_fold"/>
</dbReference>
<evidence type="ECO:0000313" key="6">
    <source>
        <dbReference type="EMBL" id="PPK70809.1"/>
    </source>
</evidence>
<dbReference type="PRINTS" id="PR00878">
    <property type="entry name" value="CHOLNESTRASE"/>
</dbReference>
<accession>A0A2S6GZZ6</accession>
<keyword evidence="4" id="KW-0732">Signal</keyword>
<dbReference type="InterPro" id="IPR002018">
    <property type="entry name" value="CarbesteraseB"/>
</dbReference>
<dbReference type="Pfam" id="PF00135">
    <property type="entry name" value="COesterase"/>
    <property type="match status" value="1"/>
</dbReference>
<evidence type="ECO:0000256" key="2">
    <source>
        <dbReference type="ARBA" id="ARBA00022801"/>
    </source>
</evidence>
<dbReference type="SUPFAM" id="SSF53474">
    <property type="entry name" value="alpha/beta-Hydrolases"/>
    <property type="match status" value="1"/>
</dbReference>
<sequence>MLIKKLGKLHATAAAVALLVLTAPNVTAAPASACTTGLVESKAGPVCGKSVTTDSGKQANAFLGIPFAESTAGDRRWRPPAPKQPWTETLEAVQYGPVCPQYAVQPTAAEEGKQLSPIHHRNAKPDSRKLLEASGQSEDCLSLNIWTPPGIKPDAKLPVMVFIYGGGFSEGESSDPLYDGSFLAANKNVILVSFNYRLGVLGFLATDELSGNYGFMDQQLALSWVQNSIRDFGGDPGKVTIFGESAGAMSVGLHLFSAPGSAKLFRAGIMESNFLALPYKRLEDQVNVGNVFKQGLNCRDLKCLQNTDVNDLLLAQDAFIPKMSTVFSGAKYYIPFTPVIDGALLTKQPVVAAAERRANKPILLGTNKNESVLFVNGQSITLADYSAWAASLFGLDFQKAIAKYPAQNDGSNSALWARIQTDNFLRCSSRYVAATAAAPVYAYLFNHQPSFQVWGGPDCRADDNVCHGAELPFVFHSADKIGGRFTAEEEALSNTIIDYWVNFATYLNPNGDPAASPIGVRWPTFSRHKKDYLELNAPAVSVQNDPYREICDFWDGIGYNLVEPWIRR</sequence>
<feature type="active site" description="Charge relay system" evidence="3">
    <location>
        <position position="467"/>
    </location>
</feature>
<dbReference type="InterPro" id="IPR000997">
    <property type="entry name" value="Cholinesterase"/>
</dbReference>
<evidence type="ECO:0000256" key="4">
    <source>
        <dbReference type="RuleBase" id="RU361235"/>
    </source>
</evidence>
<dbReference type="PANTHER" id="PTHR45570">
    <property type="entry name" value="CARBOXYLIC ESTER HYDROLASE"/>
    <property type="match status" value="1"/>
</dbReference>
<comment type="caution">
    <text evidence="6">The sequence shown here is derived from an EMBL/GenBank/DDBJ whole genome shotgun (WGS) entry which is preliminary data.</text>
</comment>
<dbReference type="OrthoDB" id="9775851at2"/>
<dbReference type="GO" id="GO:0004104">
    <property type="term" value="F:cholinesterase activity"/>
    <property type="evidence" value="ECO:0007669"/>
    <property type="project" value="InterPro"/>
</dbReference>
<comment type="similarity">
    <text evidence="1 4">Belongs to the type-B carboxylesterase/lipase family.</text>
</comment>